<reference evidence="8" key="1">
    <citation type="submission" date="2022-11" db="EMBL/GenBank/DDBJ databases">
        <authorList>
            <person name="Petersen C."/>
        </authorList>
    </citation>
    <scope>NUCLEOTIDE SEQUENCE</scope>
    <source>
        <strain evidence="8">IBT 21917</strain>
    </source>
</reference>
<feature type="domain" description="PPIase FKBP-type" evidence="7">
    <location>
        <begin position="20"/>
        <end position="119"/>
    </location>
</feature>
<proteinExistence type="inferred from homology"/>
<dbReference type="Pfam" id="PF00254">
    <property type="entry name" value="FKBP_C"/>
    <property type="match status" value="1"/>
</dbReference>
<keyword evidence="4 6" id="KW-0413">Isomerase</keyword>
<dbReference type="GO" id="GO:0003755">
    <property type="term" value="F:peptidyl-prolyl cis-trans isomerase activity"/>
    <property type="evidence" value="ECO:0007669"/>
    <property type="project" value="UniProtKB-KW"/>
</dbReference>
<sequence>MGVEKKILQAGNGVDFPKKGDVVAMHYTGCLYDQSQEANHFMGKKFDSSKNPGRGQPLSSAIGVGRLIKGWDEGVPQMSLGEKAILTISADYGYGPNGFPGLIPPNSPLVFEVELVKIGDKSA</sequence>
<dbReference type="InterPro" id="IPR050689">
    <property type="entry name" value="FKBP-type_PPIase"/>
</dbReference>
<comment type="caution">
    <text evidence="8">The sequence shown here is derived from an EMBL/GenBank/DDBJ whole genome shotgun (WGS) entry which is preliminary data.</text>
</comment>
<evidence type="ECO:0000256" key="4">
    <source>
        <dbReference type="ARBA" id="ARBA00023235"/>
    </source>
</evidence>
<comment type="catalytic activity">
    <reaction evidence="1 6">
        <text>[protein]-peptidylproline (omega=180) = [protein]-peptidylproline (omega=0)</text>
        <dbReference type="Rhea" id="RHEA:16237"/>
        <dbReference type="Rhea" id="RHEA-COMP:10747"/>
        <dbReference type="Rhea" id="RHEA-COMP:10748"/>
        <dbReference type="ChEBI" id="CHEBI:83833"/>
        <dbReference type="ChEBI" id="CHEBI:83834"/>
        <dbReference type="EC" id="5.2.1.8"/>
    </reaction>
</comment>
<gene>
    <name evidence="8" type="ORF">N7492_009582</name>
</gene>
<dbReference type="InterPro" id="IPR001179">
    <property type="entry name" value="PPIase_FKBP_dom"/>
</dbReference>
<dbReference type="EMBL" id="JAPQKO010000006">
    <property type="protein sequence ID" value="KAJ5156779.1"/>
    <property type="molecule type" value="Genomic_DNA"/>
</dbReference>
<evidence type="ECO:0000313" key="8">
    <source>
        <dbReference type="EMBL" id="KAJ5156779.1"/>
    </source>
</evidence>
<accession>A0A9W9LHV0</accession>
<reference evidence="8" key="2">
    <citation type="journal article" date="2023" name="IMA Fungus">
        <title>Comparative genomic study of the Penicillium genus elucidates a diverse pangenome and 15 lateral gene transfer events.</title>
        <authorList>
            <person name="Petersen C."/>
            <person name="Sorensen T."/>
            <person name="Nielsen M.R."/>
            <person name="Sondergaard T.E."/>
            <person name="Sorensen J.L."/>
            <person name="Fitzpatrick D.A."/>
            <person name="Frisvad J.C."/>
            <person name="Nielsen K.L."/>
        </authorList>
    </citation>
    <scope>NUCLEOTIDE SEQUENCE</scope>
    <source>
        <strain evidence="8">IBT 21917</strain>
    </source>
</reference>
<protein>
    <recommendedName>
        <fullName evidence="6">peptidylprolyl isomerase</fullName>
        <ecNumber evidence="6">5.2.1.8</ecNumber>
    </recommendedName>
</protein>
<organism evidence="8 9">
    <name type="scientific">Penicillium capsulatum</name>
    <dbReference type="NCBI Taxonomy" id="69766"/>
    <lineage>
        <taxon>Eukaryota</taxon>
        <taxon>Fungi</taxon>
        <taxon>Dikarya</taxon>
        <taxon>Ascomycota</taxon>
        <taxon>Pezizomycotina</taxon>
        <taxon>Eurotiomycetes</taxon>
        <taxon>Eurotiomycetidae</taxon>
        <taxon>Eurotiales</taxon>
        <taxon>Aspergillaceae</taxon>
        <taxon>Penicillium</taxon>
    </lineage>
</organism>
<dbReference type="Proteomes" id="UP001146351">
    <property type="component" value="Unassembled WGS sequence"/>
</dbReference>
<evidence type="ECO:0000256" key="3">
    <source>
        <dbReference type="ARBA" id="ARBA00023110"/>
    </source>
</evidence>
<dbReference type="AlphaFoldDB" id="A0A9W9LHV0"/>
<evidence type="ECO:0000256" key="6">
    <source>
        <dbReference type="PROSITE-ProRule" id="PRU00277"/>
    </source>
</evidence>
<dbReference type="InterPro" id="IPR046357">
    <property type="entry name" value="PPIase_dom_sf"/>
</dbReference>
<dbReference type="OrthoDB" id="1902587at2759"/>
<evidence type="ECO:0000259" key="7">
    <source>
        <dbReference type="PROSITE" id="PS50059"/>
    </source>
</evidence>
<dbReference type="PANTHER" id="PTHR10516">
    <property type="entry name" value="PEPTIDYL-PROLYL CIS-TRANS ISOMERASE"/>
    <property type="match status" value="1"/>
</dbReference>
<dbReference type="GO" id="GO:0005737">
    <property type="term" value="C:cytoplasm"/>
    <property type="evidence" value="ECO:0007669"/>
    <property type="project" value="TreeGrafter"/>
</dbReference>
<evidence type="ECO:0000256" key="5">
    <source>
        <dbReference type="ARBA" id="ARBA00038106"/>
    </source>
</evidence>
<dbReference type="PROSITE" id="PS50059">
    <property type="entry name" value="FKBP_PPIASE"/>
    <property type="match status" value="1"/>
</dbReference>
<comment type="similarity">
    <text evidence="5">Belongs to the FKBP-type PPIase family. FKBP1 subfamily.</text>
</comment>
<comment type="function">
    <text evidence="2">PPIases accelerate the folding of proteins. It catalyzes the cis-trans isomerization of proline imidic peptide bonds in oligopeptides.</text>
</comment>
<dbReference type="SUPFAM" id="SSF54534">
    <property type="entry name" value="FKBP-like"/>
    <property type="match status" value="1"/>
</dbReference>
<evidence type="ECO:0000256" key="2">
    <source>
        <dbReference type="ARBA" id="ARBA00002388"/>
    </source>
</evidence>
<dbReference type="PANTHER" id="PTHR10516:SF443">
    <property type="entry name" value="FK506-BINDING PROTEIN 59-RELATED"/>
    <property type="match status" value="1"/>
</dbReference>
<evidence type="ECO:0000313" key="9">
    <source>
        <dbReference type="Proteomes" id="UP001146351"/>
    </source>
</evidence>
<evidence type="ECO:0000256" key="1">
    <source>
        <dbReference type="ARBA" id="ARBA00000971"/>
    </source>
</evidence>
<name>A0A9W9LHV0_9EURO</name>
<keyword evidence="9" id="KW-1185">Reference proteome</keyword>
<keyword evidence="3 6" id="KW-0697">Rotamase</keyword>
<dbReference type="EC" id="5.2.1.8" evidence="6"/>
<dbReference type="FunFam" id="3.10.50.40:FF:000025">
    <property type="entry name" value="Peptidylprolyl isomerase"/>
    <property type="match status" value="1"/>
</dbReference>
<dbReference type="Gene3D" id="3.10.50.40">
    <property type="match status" value="1"/>
</dbReference>